<evidence type="ECO:0000256" key="1">
    <source>
        <dbReference type="ARBA" id="ARBA00022857"/>
    </source>
</evidence>
<keyword evidence="4" id="KW-1185">Reference proteome</keyword>
<evidence type="ECO:0000313" key="3">
    <source>
        <dbReference type="EMBL" id="CAA0838222.1"/>
    </source>
</evidence>
<proteinExistence type="predicted"/>
<comment type="caution">
    <text evidence="3">The sequence shown here is derived from an EMBL/GenBank/DDBJ whole genome shotgun (WGS) entry which is preliminary data.</text>
</comment>
<protein>
    <submittedName>
        <fullName evidence="3">NAD(P)-binding Rossmann-fold superfamily protein</fullName>
    </submittedName>
</protein>
<evidence type="ECO:0000256" key="2">
    <source>
        <dbReference type="ARBA" id="ARBA00023002"/>
    </source>
</evidence>
<dbReference type="GO" id="GO:0016616">
    <property type="term" value="F:oxidoreductase activity, acting on the CH-OH group of donors, NAD or NADP as acceptor"/>
    <property type="evidence" value="ECO:0007669"/>
    <property type="project" value="TreeGrafter"/>
</dbReference>
<gene>
    <name evidence="3" type="ORF">SHERM_04831</name>
</gene>
<sequence length="206" mass="22920">MAASPLSEDGSGYKPQMDELCWTPDYIKSKTLSDKEILRYNNIRSSSENGVDLEVVSLCSGFVGGETILPYMSSSLPSMLSLITGHEFSLNSLRFMQELMGCIPVVHIEDVCDAHIFCIEKGSLSGRFLCAAESVTIEDMANCYGEIYPEFHIEEGLKSGPIGRSKCELSKLRKEGFEFKYGLKQILKDSVKCAKRLGFLQEFAQL</sequence>
<organism evidence="3 4">
    <name type="scientific">Striga hermonthica</name>
    <name type="common">Purple witchweed</name>
    <name type="synonym">Buchnera hermonthica</name>
    <dbReference type="NCBI Taxonomy" id="68872"/>
    <lineage>
        <taxon>Eukaryota</taxon>
        <taxon>Viridiplantae</taxon>
        <taxon>Streptophyta</taxon>
        <taxon>Embryophyta</taxon>
        <taxon>Tracheophyta</taxon>
        <taxon>Spermatophyta</taxon>
        <taxon>Magnoliopsida</taxon>
        <taxon>eudicotyledons</taxon>
        <taxon>Gunneridae</taxon>
        <taxon>Pentapetalae</taxon>
        <taxon>asterids</taxon>
        <taxon>lamiids</taxon>
        <taxon>Lamiales</taxon>
        <taxon>Orobanchaceae</taxon>
        <taxon>Buchnereae</taxon>
        <taxon>Striga</taxon>
    </lineage>
</organism>
<dbReference type="Proteomes" id="UP001153555">
    <property type="component" value="Unassembled WGS sequence"/>
</dbReference>
<evidence type="ECO:0000313" key="4">
    <source>
        <dbReference type="Proteomes" id="UP001153555"/>
    </source>
</evidence>
<name>A0A9N7NU42_STRHE</name>
<dbReference type="InterPro" id="IPR036291">
    <property type="entry name" value="NAD(P)-bd_dom_sf"/>
</dbReference>
<dbReference type="InterPro" id="IPR050425">
    <property type="entry name" value="NAD(P)_dehydrat-like"/>
</dbReference>
<accession>A0A9N7NU42</accession>
<dbReference type="AlphaFoldDB" id="A0A9N7NU42"/>
<keyword evidence="2" id="KW-0560">Oxidoreductase</keyword>
<dbReference type="EMBL" id="CACSLK010030875">
    <property type="protein sequence ID" value="CAA0838222.1"/>
    <property type="molecule type" value="Genomic_DNA"/>
</dbReference>
<dbReference type="PANTHER" id="PTHR10366:SF696">
    <property type="entry name" value="OS07G0601900 PROTEIN"/>
    <property type="match status" value="1"/>
</dbReference>
<keyword evidence="1" id="KW-0521">NADP</keyword>
<dbReference type="OrthoDB" id="2735536at2759"/>
<dbReference type="Gene3D" id="3.40.50.720">
    <property type="entry name" value="NAD(P)-binding Rossmann-like Domain"/>
    <property type="match status" value="1"/>
</dbReference>
<dbReference type="SUPFAM" id="SSF51735">
    <property type="entry name" value="NAD(P)-binding Rossmann-fold domains"/>
    <property type="match status" value="1"/>
</dbReference>
<reference evidence="3" key="1">
    <citation type="submission" date="2019-12" db="EMBL/GenBank/DDBJ databases">
        <authorList>
            <person name="Scholes J."/>
        </authorList>
    </citation>
    <scope>NUCLEOTIDE SEQUENCE</scope>
</reference>
<dbReference type="PANTHER" id="PTHR10366">
    <property type="entry name" value="NAD DEPENDENT EPIMERASE/DEHYDRATASE"/>
    <property type="match status" value="1"/>
</dbReference>